<feature type="transmembrane region" description="Helical" evidence="6">
    <location>
        <begin position="114"/>
        <end position="133"/>
    </location>
</feature>
<keyword evidence="4 6" id="KW-1133">Transmembrane helix</keyword>
<dbReference type="OrthoDB" id="9793824at2"/>
<dbReference type="GO" id="GO:0005886">
    <property type="term" value="C:plasma membrane"/>
    <property type="evidence" value="ECO:0007669"/>
    <property type="project" value="UniProtKB-SubCell"/>
</dbReference>
<reference evidence="8 9" key="1">
    <citation type="submission" date="2014-11" db="EMBL/GenBank/DDBJ databases">
        <title>A Rickettsiales Symbiont of Amoebae With Ancient Features.</title>
        <authorList>
            <person name="Schulz F."/>
            <person name="Martijn J."/>
            <person name="Wascher F."/>
            <person name="Kostanjsek R."/>
            <person name="Ettema T.J."/>
            <person name="Horn M."/>
        </authorList>
    </citation>
    <scope>NUCLEOTIDE SEQUENCE [LARGE SCALE GENOMIC DNA]</scope>
    <source>
        <strain evidence="8 9">UWC36</strain>
    </source>
</reference>
<accession>A0A0C1QYL3</accession>
<keyword evidence="3 6" id="KW-0812">Transmembrane</keyword>
<feature type="domain" description="RDD" evidence="7">
    <location>
        <begin position="37"/>
        <end position="194"/>
    </location>
</feature>
<sequence>MKNFLHNLNPVVMLGAHNKLKDEQYTIFINGRQFRLATMNRRLIATVVDIFIIFIFFTPILNLAAYFLYNRQTSYQVYEGFENYSINIVGISSALEFFKALASYLMNNELIRGFIILQILSISLFAVFIISFWRWKGATPGKMITRCQIIDATTGDTPTLKQYILRFIGYIFFIGFIFMPLTKKKQGPHDKLANTIVVVKPWKSKT</sequence>
<feature type="transmembrane region" description="Helical" evidence="6">
    <location>
        <begin position="163"/>
        <end position="181"/>
    </location>
</feature>
<keyword evidence="5 6" id="KW-0472">Membrane</keyword>
<dbReference type="Pfam" id="PF06271">
    <property type="entry name" value="RDD"/>
    <property type="match status" value="1"/>
</dbReference>
<evidence type="ECO:0000259" key="7">
    <source>
        <dbReference type="Pfam" id="PF06271"/>
    </source>
</evidence>
<feature type="transmembrane region" description="Helical" evidence="6">
    <location>
        <begin position="84"/>
        <end position="102"/>
    </location>
</feature>
<comment type="subcellular location">
    <subcellularLocation>
        <location evidence="1">Cell membrane</location>
        <topology evidence="1">Multi-pass membrane protein</topology>
    </subcellularLocation>
</comment>
<keyword evidence="2" id="KW-1003">Cell membrane</keyword>
<evidence type="ECO:0000256" key="1">
    <source>
        <dbReference type="ARBA" id="ARBA00004651"/>
    </source>
</evidence>
<evidence type="ECO:0000256" key="6">
    <source>
        <dbReference type="SAM" id="Phobius"/>
    </source>
</evidence>
<dbReference type="STRING" id="86105.NF27_EY01710"/>
<organism evidence="8 9">
    <name type="scientific">Candidatus Jidaibacter acanthamoebae</name>
    <dbReference type="NCBI Taxonomy" id="86105"/>
    <lineage>
        <taxon>Bacteria</taxon>
        <taxon>Pseudomonadati</taxon>
        <taxon>Pseudomonadota</taxon>
        <taxon>Alphaproteobacteria</taxon>
        <taxon>Rickettsiales</taxon>
        <taxon>Candidatus Midichloriaceae</taxon>
        <taxon>Candidatus Jidaibacter</taxon>
    </lineage>
</organism>
<keyword evidence="9" id="KW-1185">Reference proteome</keyword>
<dbReference type="PANTHER" id="PTHR36115:SF4">
    <property type="entry name" value="MEMBRANE PROTEIN"/>
    <property type="match status" value="1"/>
</dbReference>
<evidence type="ECO:0000256" key="3">
    <source>
        <dbReference type="ARBA" id="ARBA00022692"/>
    </source>
</evidence>
<dbReference type="PANTHER" id="PTHR36115">
    <property type="entry name" value="PROLINE-RICH ANTIGEN HOMOLOG-RELATED"/>
    <property type="match status" value="1"/>
</dbReference>
<dbReference type="Proteomes" id="UP000031258">
    <property type="component" value="Unassembled WGS sequence"/>
</dbReference>
<protein>
    <recommendedName>
        <fullName evidence="7">RDD domain-containing protein</fullName>
    </recommendedName>
</protein>
<evidence type="ECO:0000256" key="4">
    <source>
        <dbReference type="ARBA" id="ARBA00022989"/>
    </source>
</evidence>
<gene>
    <name evidence="8" type="ORF">NF27_EY01710</name>
</gene>
<name>A0A0C1QYL3_9RICK</name>
<dbReference type="EMBL" id="JSWE01000124">
    <property type="protein sequence ID" value="KIE05075.1"/>
    <property type="molecule type" value="Genomic_DNA"/>
</dbReference>
<evidence type="ECO:0000313" key="9">
    <source>
        <dbReference type="Proteomes" id="UP000031258"/>
    </source>
</evidence>
<feature type="transmembrane region" description="Helical" evidence="6">
    <location>
        <begin position="43"/>
        <end position="69"/>
    </location>
</feature>
<dbReference type="InterPro" id="IPR010432">
    <property type="entry name" value="RDD"/>
</dbReference>
<comment type="caution">
    <text evidence="8">The sequence shown here is derived from an EMBL/GenBank/DDBJ whole genome shotgun (WGS) entry which is preliminary data.</text>
</comment>
<dbReference type="AlphaFoldDB" id="A0A0C1QYL3"/>
<evidence type="ECO:0000256" key="5">
    <source>
        <dbReference type="ARBA" id="ARBA00023136"/>
    </source>
</evidence>
<dbReference type="InterPro" id="IPR051791">
    <property type="entry name" value="Pra-immunoreactive"/>
</dbReference>
<dbReference type="RefSeq" id="WP_053332643.1">
    <property type="nucleotide sequence ID" value="NZ_JSWE01000124.1"/>
</dbReference>
<evidence type="ECO:0000313" key="8">
    <source>
        <dbReference type="EMBL" id="KIE05075.1"/>
    </source>
</evidence>
<evidence type="ECO:0000256" key="2">
    <source>
        <dbReference type="ARBA" id="ARBA00022475"/>
    </source>
</evidence>
<proteinExistence type="predicted"/>